<dbReference type="AlphaFoldDB" id="A0A4P9ZB66"/>
<accession>A0A4P9ZB66</accession>
<reference evidence="2" key="1">
    <citation type="journal article" date="2018" name="Nat. Microbiol.">
        <title>Leveraging single-cell genomics to expand the fungal tree of life.</title>
        <authorList>
            <person name="Ahrendt S.R."/>
            <person name="Quandt C.A."/>
            <person name="Ciobanu D."/>
            <person name="Clum A."/>
            <person name="Salamov A."/>
            <person name="Andreopoulos B."/>
            <person name="Cheng J.F."/>
            <person name="Woyke T."/>
            <person name="Pelin A."/>
            <person name="Henrissat B."/>
            <person name="Reynolds N.K."/>
            <person name="Benny G.L."/>
            <person name="Smith M.E."/>
            <person name="James T.Y."/>
            <person name="Grigoriev I.V."/>
        </authorList>
    </citation>
    <scope>NUCLEOTIDE SEQUENCE [LARGE SCALE GENOMIC DNA]</scope>
    <source>
        <strain evidence="2">Baker2002</strain>
    </source>
</reference>
<keyword evidence="2" id="KW-1185">Reference proteome</keyword>
<sequence length="556" mass="63015">MYWQAFVTRLLCTNILKYKASFLAKVKVANRTAQSHNSAASFKMTVGLRSGHVFPTKETLVPLPYNSALIKQPTLQASDFTDSIITTVSRGLTPNASHSLLTSSQKLNLIKHQQFLKNRGQSTLPDYLKKCASINARQTFACTFPEDIDDQKAISIGKFRLNRTFNYLRPVVQSLMAVQAPSEPEGARNVRPMILVVVLGKRNSVEHVFRLASDACEQTWVKPAFLSEYYTFGDCDAMLLVATPTALIETSRHQAIFLSQVQHLIIDDGDALHRGNSDQKAIYDINRFFPDLPLDCLRSLFTVVPSPYSISLANVLTQDYAFITIADFFKCLDLTIRDMWESASAAPSSFEQELPPGPVRTPTVIYVPSYETAGMLQHFLTQSNIVCYTPEPPQDFDQDPQFEALPQIQRLEVLVHYQKQRDEQLFEMVERFNSSESDFLILTKDTAEYLFTMSQRAAEKHRPVRRRVPSLRQPQKKSFWKRVRASFAAITPLEPEPHPAPGPVAPFVVPDWTRAKLKSEKMIINYDSHDTTFDLFATYGVNFDIHGDHGYMSARP</sequence>
<dbReference type="Gene3D" id="3.40.50.300">
    <property type="entry name" value="P-loop containing nucleotide triphosphate hydrolases"/>
    <property type="match status" value="1"/>
</dbReference>
<gene>
    <name evidence="1" type="ORF">METBISCDRAFT_27716</name>
</gene>
<dbReference type="InterPro" id="IPR027417">
    <property type="entry name" value="P-loop_NTPase"/>
</dbReference>
<evidence type="ECO:0000313" key="2">
    <source>
        <dbReference type="Proteomes" id="UP000268321"/>
    </source>
</evidence>
<name>A0A4P9ZB66_9ASCO</name>
<evidence type="ECO:0000313" key="1">
    <source>
        <dbReference type="EMBL" id="RKP30075.1"/>
    </source>
</evidence>
<protein>
    <submittedName>
        <fullName evidence="1">Uncharacterized protein</fullName>
    </submittedName>
</protein>
<dbReference type="SUPFAM" id="SSF52540">
    <property type="entry name" value="P-loop containing nucleoside triphosphate hydrolases"/>
    <property type="match status" value="1"/>
</dbReference>
<dbReference type="EMBL" id="ML004467">
    <property type="protein sequence ID" value="RKP30075.1"/>
    <property type="molecule type" value="Genomic_DNA"/>
</dbReference>
<organism evidence="1 2">
    <name type="scientific">Metschnikowia bicuspidata</name>
    <dbReference type="NCBI Taxonomy" id="27322"/>
    <lineage>
        <taxon>Eukaryota</taxon>
        <taxon>Fungi</taxon>
        <taxon>Dikarya</taxon>
        <taxon>Ascomycota</taxon>
        <taxon>Saccharomycotina</taxon>
        <taxon>Pichiomycetes</taxon>
        <taxon>Metschnikowiaceae</taxon>
        <taxon>Metschnikowia</taxon>
    </lineage>
</organism>
<proteinExistence type="predicted"/>
<dbReference type="Proteomes" id="UP000268321">
    <property type="component" value="Unassembled WGS sequence"/>
</dbReference>